<evidence type="ECO:0000313" key="3">
    <source>
        <dbReference type="Proteomes" id="UP000622166"/>
    </source>
</evidence>
<reference evidence="2" key="2">
    <citation type="submission" date="2020-09" db="EMBL/GenBank/DDBJ databases">
        <authorList>
            <person name="Sun Q."/>
            <person name="Ohkuma M."/>
        </authorList>
    </citation>
    <scope>NUCLEOTIDE SEQUENCE</scope>
    <source>
        <strain evidence="2">JCM 4815</strain>
    </source>
</reference>
<dbReference type="Proteomes" id="UP000622166">
    <property type="component" value="Unassembled WGS sequence"/>
</dbReference>
<evidence type="ECO:0000313" key="2">
    <source>
        <dbReference type="EMBL" id="GGZ17012.1"/>
    </source>
</evidence>
<organism evidence="2 3">
    <name type="scientific">Streptomyces poonensis</name>
    <dbReference type="NCBI Taxonomy" id="68255"/>
    <lineage>
        <taxon>Bacteria</taxon>
        <taxon>Bacillati</taxon>
        <taxon>Actinomycetota</taxon>
        <taxon>Actinomycetes</taxon>
        <taxon>Kitasatosporales</taxon>
        <taxon>Streptomycetaceae</taxon>
        <taxon>Streptomyces</taxon>
    </lineage>
</organism>
<dbReference type="AlphaFoldDB" id="A0A918PPQ4"/>
<reference evidence="2" key="1">
    <citation type="journal article" date="2014" name="Int. J. Syst. Evol. Microbiol.">
        <title>Complete genome sequence of Corynebacterium casei LMG S-19264T (=DSM 44701T), isolated from a smear-ripened cheese.</title>
        <authorList>
            <consortium name="US DOE Joint Genome Institute (JGI-PGF)"/>
            <person name="Walter F."/>
            <person name="Albersmeier A."/>
            <person name="Kalinowski J."/>
            <person name="Ruckert C."/>
        </authorList>
    </citation>
    <scope>NUCLEOTIDE SEQUENCE</scope>
    <source>
        <strain evidence="2">JCM 4815</strain>
    </source>
</reference>
<sequence>MVSDSRAHRTEAADHLDSNEARQFLSRLSGAFGGGGVLRVPKSSPGPEGADLAPGSALRWPKCECGNPRCPDYEPPAQSLAERLSDRVAEINKRSKGGV</sequence>
<feature type="region of interest" description="Disordered" evidence="1">
    <location>
        <begin position="32"/>
        <end position="57"/>
    </location>
</feature>
<accession>A0A918PPQ4</accession>
<keyword evidence="3" id="KW-1185">Reference proteome</keyword>
<feature type="region of interest" description="Disordered" evidence="1">
    <location>
        <begin position="1"/>
        <end position="20"/>
    </location>
</feature>
<protein>
    <submittedName>
        <fullName evidence="2">Uncharacterized protein</fullName>
    </submittedName>
</protein>
<name>A0A918PPQ4_9ACTN</name>
<comment type="caution">
    <text evidence="2">The sequence shown here is derived from an EMBL/GenBank/DDBJ whole genome shotgun (WGS) entry which is preliminary data.</text>
</comment>
<gene>
    <name evidence="2" type="ORF">GCM10010365_41320</name>
</gene>
<dbReference type="EMBL" id="BMVW01000007">
    <property type="protein sequence ID" value="GGZ17012.1"/>
    <property type="molecule type" value="Genomic_DNA"/>
</dbReference>
<evidence type="ECO:0000256" key="1">
    <source>
        <dbReference type="SAM" id="MobiDB-lite"/>
    </source>
</evidence>
<proteinExistence type="predicted"/>